<dbReference type="InterPro" id="IPR006037">
    <property type="entry name" value="RCK_C"/>
</dbReference>
<dbReference type="InterPro" id="IPR058776">
    <property type="entry name" value="KhtT-like_N"/>
</dbReference>
<dbReference type="PIRSF" id="PIRSF005028">
    <property type="entry name" value="KhtT"/>
    <property type="match status" value="1"/>
</dbReference>
<accession>A0A4V1QSH1</accession>
<dbReference type="InterPro" id="IPR036721">
    <property type="entry name" value="RCK_C_sf"/>
</dbReference>
<dbReference type="Pfam" id="PF02080">
    <property type="entry name" value="TrkA_C"/>
    <property type="match status" value="1"/>
</dbReference>
<evidence type="ECO:0000313" key="3">
    <source>
        <dbReference type="Proteomes" id="UP000292881"/>
    </source>
</evidence>
<dbReference type="GO" id="GO:0008324">
    <property type="term" value="F:monoatomic cation transmembrane transporter activity"/>
    <property type="evidence" value="ECO:0007669"/>
    <property type="project" value="InterPro"/>
</dbReference>
<sequence>MGIRIEKVDLPGIGFRHDLVTDSGRRISVVSHRDGERDLGVFDEDDPDECRDTIALNDDEAAALADVLGASVMLARLTSLSDMATGLFTEQIALPTDSPYLNHPLGDTKARTRTHSSIVAIMRDGQVIPSPTPADVLRAGDVIVAVGTRGGLDGLARLLSNGPD</sequence>
<organism evidence="2 3">
    <name type="scientific">Agromyces binzhouensis</name>
    <dbReference type="NCBI Taxonomy" id="1817495"/>
    <lineage>
        <taxon>Bacteria</taxon>
        <taxon>Bacillati</taxon>
        <taxon>Actinomycetota</taxon>
        <taxon>Actinomycetes</taxon>
        <taxon>Micrococcales</taxon>
        <taxon>Microbacteriaceae</taxon>
        <taxon>Agromyces</taxon>
    </lineage>
</organism>
<dbReference type="RefSeq" id="WP_129234224.1">
    <property type="nucleotide sequence ID" value="NZ_SDPL01000094.1"/>
</dbReference>
<feature type="domain" description="RCK C-terminal" evidence="1">
    <location>
        <begin position="77"/>
        <end position="161"/>
    </location>
</feature>
<gene>
    <name evidence="2" type="ORF">ESO86_06840</name>
</gene>
<proteinExistence type="predicted"/>
<dbReference type="PROSITE" id="PS51202">
    <property type="entry name" value="RCK_C"/>
    <property type="match status" value="1"/>
</dbReference>
<reference evidence="2 3" key="1">
    <citation type="submission" date="2019-01" db="EMBL/GenBank/DDBJ databases">
        <authorList>
            <person name="Li J."/>
        </authorList>
    </citation>
    <scope>NUCLEOTIDE SEQUENCE [LARGE SCALE GENOMIC DNA]</scope>
    <source>
        <strain evidence="2 3">CGMCC 4.7180</strain>
    </source>
</reference>
<dbReference type="Proteomes" id="UP000292881">
    <property type="component" value="Unassembled WGS sequence"/>
</dbReference>
<dbReference type="InterPro" id="IPR026278">
    <property type="entry name" value="KhtT"/>
</dbReference>
<dbReference type="Pfam" id="PF25991">
    <property type="entry name" value="KhtT_N"/>
    <property type="match status" value="1"/>
</dbReference>
<keyword evidence="3" id="KW-1185">Reference proteome</keyword>
<evidence type="ECO:0000259" key="1">
    <source>
        <dbReference type="PROSITE" id="PS51202"/>
    </source>
</evidence>
<evidence type="ECO:0000313" key="2">
    <source>
        <dbReference type="EMBL" id="RXZ48373.1"/>
    </source>
</evidence>
<dbReference type="InterPro" id="IPR050144">
    <property type="entry name" value="AAE_transporter"/>
</dbReference>
<dbReference type="AlphaFoldDB" id="A0A4V1QSH1"/>
<comment type="caution">
    <text evidence="2">The sequence shown here is derived from an EMBL/GenBank/DDBJ whole genome shotgun (WGS) entry which is preliminary data.</text>
</comment>
<dbReference type="Gene3D" id="3.30.70.1450">
    <property type="entry name" value="Regulator of K+ conductance, C-terminal domain"/>
    <property type="match status" value="1"/>
</dbReference>
<protein>
    <submittedName>
        <fullName evidence="2">Potassium transporter TrkA</fullName>
    </submittedName>
</protein>
<dbReference type="OrthoDB" id="5242677at2"/>
<dbReference type="PANTHER" id="PTHR30445:SF8">
    <property type="entry name" value="K(+)_H(+) ANTIPORTER SUBUNIT KHTT"/>
    <property type="match status" value="1"/>
</dbReference>
<dbReference type="PANTHER" id="PTHR30445">
    <property type="entry name" value="K(+)_H(+) ANTIPORTER SUBUNIT KHTT"/>
    <property type="match status" value="1"/>
</dbReference>
<dbReference type="SUPFAM" id="SSF116726">
    <property type="entry name" value="TrkA C-terminal domain-like"/>
    <property type="match status" value="1"/>
</dbReference>
<name>A0A4V1QSH1_9MICO</name>
<dbReference type="EMBL" id="SDPL01000094">
    <property type="protein sequence ID" value="RXZ48373.1"/>
    <property type="molecule type" value="Genomic_DNA"/>
</dbReference>
<dbReference type="GO" id="GO:0006813">
    <property type="term" value="P:potassium ion transport"/>
    <property type="evidence" value="ECO:0007669"/>
    <property type="project" value="InterPro"/>
</dbReference>